<reference evidence="1 2" key="1">
    <citation type="submission" date="2016-11" db="EMBL/GenBank/DDBJ databases">
        <authorList>
            <person name="Jaros S."/>
            <person name="Januszkiewicz K."/>
            <person name="Wedrychowicz H."/>
        </authorList>
    </citation>
    <scope>NUCLEOTIDE SEQUENCE [LARGE SCALE GENOMIC DNA]</scope>
    <source>
        <strain evidence="1 2">OK807</strain>
    </source>
</reference>
<dbReference type="AlphaFoldDB" id="A0A1K2F7X6"/>
<protein>
    <submittedName>
        <fullName evidence="1">Uncharacterized protein</fullName>
    </submittedName>
</protein>
<name>A0A1K2F7X6_STRAR</name>
<dbReference type="RefSeq" id="WP_371268680.1">
    <property type="nucleotide sequence ID" value="NZ_CP108276.1"/>
</dbReference>
<organism evidence="1 2">
    <name type="scientific">Streptomyces atratus</name>
    <dbReference type="NCBI Taxonomy" id="1893"/>
    <lineage>
        <taxon>Bacteria</taxon>
        <taxon>Bacillati</taxon>
        <taxon>Actinomycetota</taxon>
        <taxon>Actinomycetes</taxon>
        <taxon>Kitasatosporales</taxon>
        <taxon>Streptomycetaceae</taxon>
        <taxon>Streptomyces</taxon>
    </lineage>
</organism>
<evidence type="ECO:0000313" key="2">
    <source>
        <dbReference type="Proteomes" id="UP000181909"/>
    </source>
</evidence>
<proteinExistence type="predicted"/>
<evidence type="ECO:0000313" key="1">
    <source>
        <dbReference type="EMBL" id="SFY43264.1"/>
    </source>
</evidence>
<accession>A0A1K2F7X6</accession>
<dbReference type="EMBL" id="FPJO01000035">
    <property type="protein sequence ID" value="SFY43264.1"/>
    <property type="molecule type" value="Genomic_DNA"/>
</dbReference>
<dbReference type="Proteomes" id="UP000181909">
    <property type="component" value="Unassembled WGS sequence"/>
</dbReference>
<gene>
    <name evidence="1" type="ORF">SAMN02787144_103517</name>
</gene>
<sequence>MSYVLAFTLVLRHESAILYRHVKGRVRYEPADRFRFAALSSLIPRGRWAAVFPVTPALRWPGTAN</sequence>
<dbReference type="STRING" id="1893.SAMN02787144_103517"/>